<feature type="region of interest" description="Disordered" evidence="1">
    <location>
        <begin position="1"/>
        <end position="79"/>
    </location>
</feature>
<evidence type="ECO:0000313" key="3">
    <source>
        <dbReference type="Proteomes" id="UP000523863"/>
    </source>
</evidence>
<feature type="compositionally biased region" description="Basic and acidic residues" evidence="1">
    <location>
        <begin position="52"/>
        <end position="61"/>
    </location>
</feature>
<protein>
    <submittedName>
        <fullName evidence="2">Exonuclease VII large subunit</fullName>
    </submittedName>
</protein>
<keyword evidence="2" id="KW-0378">Hydrolase</keyword>
<reference evidence="2 3" key="1">
    <citation type="submission" date="2020-08" db="EMBL/GenBank/DDBJ databases">
        <title>Sequencing the genomes of 1000 actinobacteria strains.</title>
        <authorList>
            <person name="Klenk H.-P."/>
        </authorList>
    </citation>
    <scope>NUCLEOTIDE SEQUENCE [LARGE SCALE GENOMIC DNA]</scope>
    <source>
        <strain evidence="2 3">DSM 23694</strain>
    </source>
</reference>
<feature type="compositionally biased region" description="Polar residues" evidence="1">
    <location>
        <begin position="62"/>
        <end position="79"/>
    </location>
</feature>
<name>A0A7W9DCA9_9MICC</name>
<dbReference type="AlphaFoldDB" id="A0A7W9DCA9"/>
<comment type="caution">
    <text evidence="2">The sequence shown here is derived from an EMBL/GenBank/DDBJ whole genome shotgun (WGS) entry which is preliminary data.</text>
</comment>
<evidence type="ECO:0000256" key="1">
    <source>
        <dbReference type="SAM" id="MobiDB-lite"/>
    </source>
</evidence>
<accession>A0A7W9DCA9</accession>
<keyword evidence="2" id="KW-0540">Nuclease</keyword>
<dbReference type="Proteomes" id="UP000523863">
    <property type="component" value="Unassembled WGS sequence"/>
</dbReference>
<sequence length="173" mass="19300">MSEDTKPARTLAGLNRTASKSGVGMLMKKNRTESPQEPTEAAEQASPVSLHMVDEPEKADQVTESATNRLTDSVTNKLTESVSNRVPKYLQLKRREARIYDNQADELTALTRRLNDQRKKSDGTTAGERITDNTLVRLAIDLLLERKQELSGATEEELARSLGLSYRHKTTTD</sequence>
<dbReference type="GO" id="GO:0004527">
    <property type="term" value="F:exonuclease activity"/>
    <property type="evidence" value="ECO:0007669"/>
    <property type="project" value="UniProtKB-KW"/>
</dbReference>
<evidence type="ECO:0000313" key="2">
    <source>
        <dbReference type="EMBL" id="MBB5599344.1"/>
    </source>
</evidence>
<dbReference type="RefSeq" id="WP_221228328.1">
    <property type="nucleotide sequence ID" value="NZ_JACHBL010000002.1"/>
</dbReference>
<dbReference type="EMBL" id="JACHBL010000002">
    <property type="protein sequence ID" value="MBB5599344.1"/>
    <property type="molecule type" value="Genomic_DNA"/>
</dbReference>
<proteinExistence type="predicted"/>
<gene>
    <name evidence="2" type="ORF">BKA12_002483</name>
</gene>
<keyword evidence="3" id="KW-1185">Reference proteome</keyword>
<keyword evidence="2" id="KW-0269">Exonuclease</keyword>
<organism evidence="2 3">
    <name type="scientific">Neomicrococcus lactis</name>
    <dbReference type="NCBI Taxonomy" id="732241"/>
    <lineage>
        <taxon>Bacteria</taxon>
        <taxon>Bacillati</taxon>
        <taxon>Actinomycetota</taxon>
        <taxon>Actinomycetes</taxon>
        <taxon>Micrococcales</taxon>
        <taxon>Micrococcaceae</taxon>
        <taxon>Neomicrococcus</taxon>
    </lineage>
</organism>